<dbReference type="Pfam" id="PF01535">
    <property type="entry name" value="PPR"/>
    <property type="match status" value="2"/>
</dbReference>
<proteinExistence type="predicted"/>
<evidence type="ECO:0000313" key="4">
    <source>
        <dbReference type="Proteomes" id="UP000237347"/>
    </source>
</evidence>
<reference evidence="3 4" key="1">
    <citation type="journal article" date="2018" name="Sci. Data">
        <title>The draft genome sequence of cork oak.</title>
        <authorList>
            <person name="Ramos A.M."/>
            <person name="Usie A."/>
            <person name="Barbosa P."/>
            <person name="Barros P.M."/>
            <person name="Capote T."/>
            <person name="Chaves I."/>
            <person name="Simoes F."/>
            <person name="Abreu I."/>
            <person name="Carrasquinho I."/>
            <person name="Faro C."/>
            <person name="Guimaraes J.B."/>
            <person name="Mendonca D."/>
            <person name="Nobrega F."/>
            <person name="Rodrigues L."/>
            <person name="Saibo N.J.M."/>
            <person name="Varela M.C."/>
            <person name="Egas C."/>
            <person name="Matos J."/>
            <person name="Miguel C.M."/>
            <person name="Oliveira M.M."/>
            <person name="Ricardo C.P."/>
            <person name="Goncalves S."/>
        </authorList>
    </citation>
    <scope>NUCLEOTIDE SEQUENCE [LARGE SCALE GENOMIC DNA]</scope>
    <source>
        <strain evidence="4">cv. HL8</strain>
    </source>
</reference>
<accession>A0AAW0J4D6</accession>
<feature type="repeat" description="PPR" evidence="2">
    <location>
        <begin position="59"/>
        <end position="93"/>
    </location>
</feature>
<dbReference type="AlphaFoldDB" id="A0AAW0J4D6"/>
<evidence type="ECO:0000313" key="3">
    <source>
        <dbReference type="EMBL" id="KAK7821468.1"/>
    </source>
</evidence>
<dbReference type="InterPro" id="IPR011990">
    <property type="entry name" value="TPR-like_helical_dom_sf"/>
</dbReference>
<keyword evidence="4" id="KW-1185">Reference proteome</keyword>
<dbReference type="GO" id="GO:0003723">
    <property type="term" value="F:RNA binding"/>
    <property type="evidence" value="ECO:0007669"/>
    <property type="project" value="InterPro"/>
</dbReference>
<dbReference type="PANTHER" id="PTHR47926:SF347">
    <property type="entry name" value="PENTATRICOPEPTIDE REPEAT-CONTAINING PROTEIN"/>
    <property type="match status" value="1"/>
</dbReference>
<dbReference type="GO" id="GO:0009451">
    <property type="term" value="P:RNA modification"/>
    <property type="evidence" value="ECO:0007669"/>
    <property type="project" value="InterPro"/>
</dbReference>
<protein>
    <submittedName>
        <fullName evidence="3">Pentatricopeptide repeat-containing protein</fullName>
    </submittedName>
</protein>
<comment type="caution">
    <text evidence="3">The sequence shown here is derived from an EMBL/GenBank/DDBJ whole genome shotgun (WGS) entry which is preliminary data.</text>
</comment>
<dbReference type="EMBL" id="PKMF04000702">
    <property type="protein sequence ID" value="KAK7821468.1"/>
    <property type="molecule type" value="Genomic_DNA"/>
</dbReference>
<gene>
    <name evidence="3" type="primary">PCMP-E44_0</name>
    <name evidence="3" type="ORF">CFP56_037663</name>
</gene>
<sequence>MAQTLSIPDWSILYCFNDSTPLLWNIVIRGYASRCAAVTVVKEGRQVHGEVVKCGLDSDVHVQNSLINAYGCCKRISDACRVFDEMSVRTVVSWNAIITACIENMWFDDGMCYFLKMRDFGFELDETTMVVMLSTSAELGNLSLGR</sequence>
<dbReference type="PANTHER" id="PTHR47926">
    <property type="entry name" value="PENTATRICOPEPTIDE REPEAT-CONTAINING PROTEIN"/>
    <property type="match status" value="1"/>
</dbReference>
<dbReference type="FunFam" id="1.25.40.10:FF:000396">
    <property type="entry name" value="Pentatricopeptide repeat-containing protein At2g36730"/>
    <property type="match status" value="1"/>
</dbReference>
<evidence type="ECO:0000256" key="2">
    <source>
        <dbReference type="PROSITE-ProRule" id="PRU00708"/>
    </source>
</evidence>
<keyword evidence="1" id="KW-0677">Repeat</keyword>
<evidence type="ECO:0000256" key="1">
    <source>
        <dbReference type="ARBA" id="ARBA00022737"/>
    </source>
</evidence>
<organism evidence="3 4">
    <name type="scientific">Quercus suber</name>
    <name type="common">Cork oak</name>
    <dbReference type="NCBI Taxonomy" id="58331"/>
    <lineage>
        <taxon>Eukaryota</taxon>
        <taxon>Viridiplantae</taxon>
        <taxon>Streptophyta</taxon>
        <taxon>Embryophyta</taxon>
        <taxon>Tracheophyta</taxon>
        <taxon>Spermatophyta</taxon>
        <taxon>Magnoliopsida</taxon>
        <taxon>eudicotyledons</taxon>
        <taxon>Gunneridae</taxon>
        <taxon>Pentapetalae</taxon>
        <taxon>rosids</taxon>
        <taxon>fabids</taxon>
        <taxon>Fagales</taxon>
        <taxon>Fagaceae</taxon>
        <taxon>Quercus</taxon>
    </lineage>
</organism>
<dbReference type="NCBIfam" id="TIGR00756">
    <property type="entry name" value="PPR"/>
    <property type="match status" value="2"/>
</dbReference>
<dbReference type="PROSITE" id="PS51375">
    <property type="entry name" value="PPR"/>
    <property type="match status" value="1"/>
</dbReference>
<dbReference type="Gene3D" id="1.25.40.10">
    <property type="entry name" value="Tetratricopeptide repeat domain"/>
    <property type="match status" value="1"/>
</dbReference>
<dbReference type="InterPro" id="IPR002885">
    <property type="entry name" value="PPR_rpt"/>
</dbReference>
<dbReference type="Proteomes" id="UP000237347">
    <property type="component" value="Unassembled WGS sequence"/>
</dbReference>
<name>A0AAW0J4D6_QUESU</name>
<dbReference type="InterPro" id="IPR046960">
    <property type="entry name" value="PPR_At4g14850-like_plant"/>
</dbReference>